<dbReference type="Proteomes" id="UP000275267">
    <property type="component" value="Unassembled WGS sequence"/>
</dbReference>
<proteinExistence type="predicted"/>
<keyword evidence="2" id="KW-1185">Reference proteome</keyword>
<organism evidence="1 2">
    <name type="scientific">Panicum miliaceum</name>
    <name type="common">Proso millet</name>
    <name type="synonym">Broomcorn millet</name>
    <dbReference type="NCBI Taxonomy" id="4540"/>
    <lineage>
        <taxon>Eukaryota</taxon>
        <taxon>Viridiplantae</taxon>
        <taxon>Streptophyta</taxon>
        <taxon>Embryophyta</taxon>
        <taxon>Tracheophyta</taxon>
        <taxon>Spermatophyta</taxon>
        <taxon>Magnoliopsida</taxon>
        <taxon>Liliopsida</taxon>
        <taxon>Poales</taxon>
        <taxon>Poaceae</taxon>
        <taxon>PACMAD clade</taxon>
        <taxon>Panicoideae</taxon>
        <taxon>Panicodae</taxon>
        <taxon>Paniceae</taxon>
        <taxon>Panicinae</taxon>
        <taxon>Panicum</taxon>
        <taxon>Panicum sect. Panicum</taxon>
    </lineage>
</organism>
<accession>A0A3L6PVH3</accession>
<sequence>MEERRARLLTDLLHALRGGAVLHAAQHAAIVVAPAPPPEPSPGAPTAAEFRVESLVMVMPINNRTDGILNVRF</sequence>
<gene>
    <name evidence="1" type="ORF">C2845_PM16G03010</name>
</gene>
<dbReference type="AlphaFoldDB" id="A0A3L6PVH3"/>
<name>A0A3L6PVH3_PANMI</name>
<protein>
    <submittedName>
        <fullName evidence="1">Uncharacterized protein</fullName>
    </submittedName>
</protein>
<dbReference type="EMBL" id="PQIB02000015">
    <property type="protein sequence ID" value="RLM64711.1"/>
    <property type="molecule type" value="Genomic_DNA"/>
</dbReference>
<reference evidence="2" key="1">
    <citation type="journal article" date="2019" name="Nat. Commun.">
        <title>The genome of broomcorn millet.</title>
        <authorList>
            <person name="Zou C."/>
            <person name="Miki D."/>
            <person name="Li D."/>
            <person name="Tang Q."/>
            <person name="Xiao L."/>
            <person name="Rajput S."/>
            <person name="Deng P."/>
            <person name="Jia W."/>
            <person name="Huang R."/>
            <person name="Zhang M."/>
            <person name="Sun Y."/>
            <person name="Hu J."/>
            <person name="Fu X."/>
            <person name="Schnable P.S."/>
            <person name="Li F."/>
            <person name="Zhang H."/>
            <person name="Feng B."/>
            <person name="Zhu X."/>
            <person name="Liu R."/>
            <person name="Schnable J.C."/>
            <person name="Zhu J.-K."/>
            <person name="Zhang H."/>
        </authorList>
    </citation>
    <scope>NUCLEOTIDE SEQUENCE [LARGE SCALE GENOMIC DNA]</scope>
</reference>
<evidence type="ECO:0000313" key="1">
    <source>
        <dbReference type="EMBL" id="RLM64711.1"/>
    </source>
</evidence>
<evidence type="ECO:0000313" key="2">
    <source>
        <dbReference type="Proteomes" id="UP000275267"/>
    </source>
</evidence>
<comment type="caution">
    <text evidence="1">The sequence shown here is derived from an EMBL/GenBank/DDBJ whole genome shotgun (WGS) entry which is preliminary data.</text>
</comment>